<evidence type="ECO:0000313" key="8">
    <source>
        <dbReference type="EMBL" id="GGZ05030.1"/>
    </source>
</evidence>
<evidence type="ECO:0000256" key="5">
    <source>
        <dbReference type="ARBA" id="ARBA00023288"/>
    </source>
</evidence>
<reference evidence="8" key="1">
    <citation type="journal article" date="2014" name="Int. J. Syst. Evol. Microbiol.">
        <title>Complete genome sequence of Corynebacterium casei LMG S-19264T (=DSM 44701T), isolated from a smear-ripened cheese.</title>
        <authorList>
            <consortium name="US DOE Joint Genome Institute (JGI-PGF)"/>
            <person name="Walter F."/>
            <person name="Albersmeier A."/>
            <person name="Kalinowski J."/>
            <person name="Ruckert C."/>
        </authorList>
    </citation>
    <scope>NUCLEOTIDE SEQUENCE</scope>
    <source>
        <strain evidence="8">KCTC 32255</strain>
    </source>
</reference>
<dbReference type="RefSeq" id="WP_189621046.1">
    <property type="nucleotide sequence ID" value="NZ_BMZA01000006.1"/>
</dbReference>
<dbReference type="InterPro" id="IPR008816">
    <property type="entry name" value="Gly_zipper_2TM_dom"/>
</dbReference>
<keyword evidence="6" id="KW-0732">Signal</keyword>
<dbReference type="Pfam" id="PF05433">
    <property type="entry name" value="Rick_17kDa_Anti"/>
    <property type="match status" value="1"/>
</dbReference>
<name>A0A918PGR3_9SPHN</name>
<evidence type="ECO:0000256" key="3">
    <source>
        <dbReference type="ARBA" id="ARBA00015281"/>
    </source>
</evidence>
<evidence type="ECO:0000256" key="6">
    <source>
        <dbReference type="SAM" id="SignalP"/>
    </source>
</evidence>
<gene>
    <name evidence="8" type="ORF">GCM10011614_19840</name>
</gene>
<organism evidence="8 9">
    <name type="scientific">Novosphingobium colocasiae</name>
    <dbReference type="NCBI Taxonomy" id="1256513"/>
    <lineage>
        <taxon>Bacteria</taxon>
        <taxon>Pseudomonadati</taxon>
        <taxon>Pseudomonadota</taxon>
        <taxon>Alphaproteobacteria</taxon>
        <taxon>Sphingomonadales</taxon>
        <taxon>Sphingomonadaceae</taxon>
        <taxon>Novosphingobium</taxon>
    </lineage>
</organism>
<evidence type="ECO:0000256" key="1">
    <source>
        <dbReference type="ARBA" id="ARBA00004459"/>
    </source>
</evidence>
<comment type="subcellular location">
    <subcellularLocation>
        <location evidence="1">Cell outer membrane</location>
        <topology evidence="1">Lipid-anchor</topology>
    </subcellularLocation>
</comment>
<protein>
    <recommendedName>
        <fullName evidence="3">17 kDa surface antigen</fullName>
    </recommendedName>
</protein>
<proteinExistence type="inferred from homology"/>
<dbReference type="PANTHER" id="PTHR35603:SF2">
    <property type="entry name" value="OUTER MEMBRANE LIPOPROTEIN"/>
    <property type="match status" value="1"/>
</dbReference>
<evidence type="ECO:0000259" key="7">
    <source>
        <dbReference type="Pfam" id="PF05433"/>
    </source>
</evidence>
<dbReference type="GO" id="GO:0009279">
    <property type="term" value="C:cell outer membrane"/>
    <property type="evidence" value="ECO:0007669"/>
    <property type="project" value="UniProtKB-SubCell"/>
</dbReference>
<evidence type="ECO:0000313" key="9">
    <source>
        <dbReference type="Proteomes" id="UP000648075"/>
    </source>
</evidence>
<dbReference type="EMBL" id="BMZA01000006">
    <property type="protein sequence ID" value="GGZ05030.1"/>
    <property type="molecule type" value="Genomic_DNA"/>
</dbReference>
<feature type="domain" description="Glycine zipper 2TM" evidence="7">
    <location>
        <begin position="70"/>
        <end position="110"/>
    </location>
</feature>
<comment type="similarity">
    <text evidence="2">Belongs to the rickettsiale 17 kDa surface antigen family.</text>
</comment>
<keyword evidence="5" id="KW-0449">Lipoprotein</keyword>
<evidence type="ECO:0000256" key="2">
    <source>
        <dbReference type="ARBA" id="ARBA00008681"/>
    </source>
</evidence>
<feature type="chain" id="PRO_5037495111" description="17 kDa surface antigen" evidence="6">
    <location>
        <begin position="23"/>
        <end position="221"/>
    </location>
</feature>
<sequence>MRLSLILAGAAAMLATTAPALAHPGEEMAPPMPAPMSGPQQHYAPYDSAARDAWLADCRQRLSSRDNGVGGALIGGAVGALAGNRIAGRGNRTVGTIAGAAVGAVAGTVIDKAEDRGRNRDECEAYLDDYYARYTQPGYGYPGYGYGYPAGYGYGYAQGGCCMAQPMMMVPVMMVPVVQPKPECKETVEYVTEWVPARRHKRVYRPSKIVPDKRTKLVPMK</sequence>
<dbReference type="PANTHER" id="PTHR35603">
    <property type="match status" value="1"/>
</dbReference>
<dbReference type="InterPro" id="IPR051407">
    <property type="entry name" value="Bact_OM_lipoprot/Surf_antigen"/>
</dbReference>
<feature type="signal peptide" evidence="6">
    <location>
        <begin position="1"/>
        <end position="22"/>
    </location>
</feature>
<dbReference type="Proteomes" id="UP000648075">
    <property type="component" value="Unassembled WGS sequence"/>
</dbReference>
<evidence type="ECO:0000256" key="4">
    <source>
        <dbReference type="ARBA" id="ARBA00023136"/>
    </source>
</evidence>
<keyword evidence="9" id="KW-1185">Reference proteome</keyword>
<keyword evidence="4" id="KW-0472">Membrane</keyword>
<comment type="caution">
    <text evidence="8">The sequence shown here is derived from an EMBL/GenBank/DDBJ whole genome shotgun (WGS) entry which is preliminary data.</text>
</comment>
<dbReference type="AlphaFoldDB" id="A0A918PGR3"/>
<accession>A0A918PGR3</accession>
<reference evidence="8" key="2">
    <citation type="submission" date="2020-09" db="EMBL/GenBank/DDBJ databases">
        <authorList>
            <person name="Sun Q."/>
            <person name="Kim S."/>
        </authorList>
    </citation>
    <scope>NUCLEOTIDE SEQUENCE</scope>
    <source>
        <strain evidence="8">KCTC 32255</strain>
    </source>
</reference>